<dbReference type="InterPro" id="IPR001279">
    <property type="entry name" value="Metallo-B-lactamas"/>
</dbReference>
<accession>A0ABS4GH04</accession>
<dbReference type="InterPro" id="IPR036866">
    <property type="entry name" value="RibonucZ/Hydroxyglut_hydro"/>
</dbReference>
<evidence type="ECO:0000259" key="1">
    <source>
        <dbReference type="SMART" id="SM00849"/>
    </source>
</evidence>
<evidence type="ECO:0000313" key="2">
    <source>
        <dbReference type="EMBL" id="MBP1926949.1"/>
    </source>
</evidence>
<feature type="domain" description="Metallo-beta-lactamase" evidence="1">
    <location>
        <begin position="18"/>
        <end position="210"/>
    </location>
</feature>
<keyword evidence="3" id="KW-1185">Reference proteome</keyword>
<protein>
    <submittedName>
        <fullName evidence="2">Ribonuclease BN (tRNA processing enzyme)</fullName>
    </submittedName>
</protein>
<proteinExistence type="predicted"/>
<name>A0ABS4GH04_9FIRM</name>
<dbReference type="PANTHER" id="PTHR46018:SF4">
    <property type="entry name" value="METALLO-HYDROLASE YHFI-RELATED"/>
    <property type="match status" value="1"/>
</dbReference>
<sequence>MKINIIGHWGGFPKVGEATSGYLIEHDGFKLLLECGSGVVSSLQKKTNISDIDAVLISHYHYDHFCDIGPLQYARLIKTQLGEINKTLPIYAPNNSMYFDALSLENYTKGYKYDDSQILNIGPFNITFIKNIHPVESFSIKIQCENTIFSYTSDTSYFEELNEFFKGSDILLCECSFYANMDGSNAGHLNSTQAGMIAEKSNIKKLILTHLPHFGEKDRLITEAKEFFKGEIILAEYLLELNI</sequence>
<organism evidence="2 3">
    <name type="scientific">Sedimentibacter acidaminivorans</name>
    <dbReference type="NCBI Taxonomy" id="913099"/>
    <lineage>
        <taxon>Bacteria</taxon>
        <taxon>Bacillati</taxon>
        <taxon>Bacillota</taxon>
        <taxon>Tissierellia</taxon>
        <taxon>Sedimentibacter</taxon>
    </lineage>
</organism>
<dbReference type="Pfam" id="PF12706">
    <property type="entry name" value="Lactamase_B_2"/>
    <property type="match status" value="1"/>
</dbReference>
<dbReference type="Proteomes" id="UP001519342">
    <property type="component" value="Unassembled WGS sequence"/>
</dbReference>
<comment type="caution">
    <text evidence="2">The sequence shown here is derived from an EMBL/GenBank/DDBJ whole genome shotgun (WGS) entry which is preliminary data.</text>
</comment>
<reference evidence="2 3" key="1">
    <citation type="submission" date="2021-03" db="EMBL/GenBank/DDBJ databases">
        <title>Genomic Encyclopedia of Type Strains, Phase IV (KMG-IV): sequencing the most valuable type-strain genomes for metagenomic binning, comparative biology and taxonomic classification.</title>
        <authorList>
            <person name="Goeker M."/>
        </authorList>
    </citation>
    <scope>NUCLEOTIDE SEQUENCE [LARGE SCALE GENOMIC DNA]</scope>
    <source>
        <strain evidence="2 3">DSM 24004</strain>
    </source>
</reference>
<dbReference type="EMBL" id="JAGGKS010000009">
    <property type="protein sequence ID" value="MBP1926949.1"/>
    <property type="molecule type" value="Genomic_DNA"/>
</dbReference>
<dbReference type="Gene3D" id="3.60.15.10">
    <property type="entry name" value="Ribonuclease Z/Hydroxyacylglutathione hydrolase-like"/>
    <property type="match status" value="1"/>
</dbReference>
<dbReference type="CDD" id="cd07716">
    <property type="entry name" value="RNaseZ_short-form-like_MBL-fold"/>
    <property type="match status" value="1"/>
</dbReference>
<dbReference type="SMART" id="SM00849">
    <property type="entry name" value="Lactamase_B"/>
    <property type="match status" value="1"/>
</dbReference>
<evidence type="ECO:0000313" key="3">
    <source>
        <dbReference type="Proteomes" id="UP001519342"/>
    </source>
</evidence>
<gene>
    <name evidence="2" type="ORF">J2Z76_002821</name>
</gene>
<dbReference type="SUPFAM" id="SSF56281">
    <property type="entry name" value="Metallo-hydrolase/oxidoreductase"/>
    <property type="match status" value="1"/>
</dbReference>
<dbReference type="RefSeq" id="WP_209512668.1">
    <property type="nucleotide sequence ID" value="NZ_JAGGKS010000009.1"/>
</dbReference>
<dbReference type="PANTHER" id="PTHR46018">
    <property type="entry name" value="ZINC PHOSPHODIESTERASE ELAC PROTEIN 1"/>
    <property type="match status" value="1"/>
</dbReference>